<dbReference type="InterPro" id="IPR053073">
    <property type="entry name" value="IL11/IL27_subunit_beta"/>
</dbReference>
<organism evidence="2 3">
    <name type="scientific">Danionella cerebrum</name>
    <dbReference type="NCBI Taxonomy" id="2873325"/>
    <lineage>
        <taxon>Eukaryota</taxon>
        <taxon>Metazoa</taxon>
        <taxon>Chordata</taxon>
        <taxon>Craniata</taxon>
        <taxon>Vertebrata</taxon>
        <taxon>Euteleostomi</taxon>
        <taxon>Actinopterygii</taxon>
        <taxon>Neopterygii</taxon>
        <taxon>Teleostei</taxon>
        <taxon>Ostariophysi</taxon>
        <taxon>Cypriniformes</taxon>
        <taxon>Danionidae</taxon>
        <taxon>Danioninae</taxon>
        <taxon>Danionella</taxon>
    </lineage>
</organism>
<proteinExistence type="predicted"/>
<dbReference type="EMBL" id="SRMA01026524">
    <property type="protein sequence ID" value="TRY82939.1"/>
    <property type="molecule type" value="Genomic_DNA"/>
</dbReference>
<dbReference type="InterPro" id="IPR013783">
    <property type="entry name" value="Ig-like_fold"/>
</dbReference>
<dbReference type="Gene3D" id="2.60.40.10">
    <property type="entry name" value="Immunoglobulins"/>
    <property type="match status" value="1"/>
</dbReference>
<dbReference type="InterPro" id="IPR036116">
    <property type="entry name" value="FN3_sf"/>
</dbReference>
<dbReference type="AlphaFoldDB" id="A0A553PZ26"/>
<accession>A0A553PZ26</accession>
<feature type="signal peptide" evidence="1">
    <location>
        <begin position="1"/>
        <end position="19"/>
    </location>
</feature>
<dbReference type="PANTHER" id="PTHR48483:SF1">
    <property type="entry name" value="INTERLEUKIN-12 RECEPTOR SUBUNIT BETA-1-RELATED"/>
    <property type="match status" value="1"/>
</dbReference>
<dbReference type="SUPFAM" id="SSF49265">
    <property type="entry name" value="Fibronectin type III"/>
    <property type="match status" value="1"/>
</dbReference>
<dbReference type="PANTHER" id="PTHR48483">
    <property type="entry name" value="INTERLEUKIN-27 SUBUNIT BETA"/>
    <property type="match status" value="1"/>
</dbReference>
<evidence type="ECO:0000313" key="3">
    <source>
        <dbReference type="Proteomes" id="UP000316079"/>
    </source>
</evidence>
<name>A0A553PZ26_9TELE</name>
<evidence type="ECO:0008006" key="4">
    <source>
        <dbReference type="Google" id="ProtNLM"/>
    </source>
</evidence>
<keyword evidence="1" id="KW-0732">Signal</keyword>
<dbReference type="OrthoDB" id="8945484at2759"/>
<evidence type="ECO:0000313" key="2">
    <source>
        <dbReference type="EMBL" id="TRY82939.1"/>
    </source>
</evidence>
<feature type="chain" id="PRO_5022055618" description="Fibronectin type-III domain-containing protein" evidence="1">
    <location>
        <begin position="20"/>
        <end position="436"/>
    </location>
</feature>
<sequence length="436" mass="50413">MEKIVFVLWLVLSVRLTEECIPTSSPECYKSSTDGGKDYFCEWKKSSTEENQTYTLNIWNSEYRRMLLSANTGNQTRRFVALEEFEIISKTMEIWVQTHEHDGNCSSSRISIIPQCMVKYSEPKIIRMDRSGEILTLYLDRPENKTISYEMRWRERGSQWHDLHFETKEIAFQDVYTLQNTDNNSVIQIQLRRKAKLESPLCEDSKYHSIWSHWSPLQDIPLAHQEVLANTSIFLIKSLKPATNYDVSIAGKTIAGKGPNKTMNFATHKEEIDLSWQDQTIMGFSVLALFCTVICSIAGRRYWSKLCPAVPSPVVDTAVFRCPQDQVTRQITEEVHEFVVLLHQDLNKHTEKVLPVQSTLLQNAGLVVFTEEDVDDEDHEDTDLSSVKSCCYPNPSYRRKTLPFPEQDTTQQEAESTYRNGLLFEIRSTEYDLTSL</sequence>
<reference evidence="2 3" key="1">
    <citation type="journal article" date="2019" name="Sci. Data">
        <title>Hybrid genome assembly and annotation of Danionella translucida.</title>
        <authorList>
            <person name="Kadobianskyi M."/>
            <person name="Schulze L."/>
            <person name="Schuelke M."/>
            <person name="Judkewitz B."/>
        </authorList>
    </citation>
    <scope>NUCLEOTIDE SEQUENCE [LARGE SCALE GENOMIC DNA]</scope>
    <source>
        <strain evidence="2 3">Bolton</strain>
    </source>
</reference>
<comment type="caution">
    <text evidence="2">The sequence shown here is derived from an EMBL/GenBank/DDBJ whole genome shotgun (WGS) entry which is preliminary data.</text>
</comment>
<dbReference type="Proteomes" id="UP000316079">
    <property type="component" value="Unassembled WGS sequence"/>
</dbReference>
<keyword evidence="3" id="KW-1185">Reference proteome</keyword>
<dbReference type="STRING" id="623744.A0A553PZ26"/>
<evidence type="ECO:0000256" key="1">
    <source>
        <dbReference type="SAM" id="SignalP"/>
    </source>
</evidence>
<gene>
    <name evidence="2" type="ORF">DNTS_008432</name>
</gene>
<protein>
    <recommendedName>
        <fullName evidence="4">Fibronectin type-III domain-containing protein</fullName>
    </recommendedName>
</protein>